<dbReference type="GO" id="GO:0042286">
    <property type="term" value="F:glutamate-1-semialdehyde 2,1-aminomutase activity"/>
    <property type="evidence" value="ECO:0007669"/>
    <property type="project" value="UniProtKB-EC"/>
</dbReference>
<dbReference type="AlphaFoldDB" id="A0A6J4J497"/>
<feature type="compositionally biased region" description="Basic residues" evidence="1">
    <location>
        <begin position="271"/>
        <end position="283"/>
    </location>
</feature>
<feature type="compositionally biased region" description="Basic residues" evidence="1">
    <location>
        <begin position="366"/>
        <end position="378"/>
    </location>
</feature>
<feature type="compositionally biased region" description="Low complexity" evidence="1">
    <location>
        <begin position="60"/>
        <end position="83"/>
    </location>
</feature>
<feature type="non-terminal residue" evidence="2">
    <location>
        <position position="435"/>
    </location>
</feature>
<feature type="region of interest" description="Disordered" evidence="1">
    <location>
        <begin position="1"/>
        <end position="419"/>
    </location>
</feature>
<feature type="compositionally biased region" description="Basic residues" evidence="1">
    <location>
        <begin position="189"/>
        <end position="206"/>
    </location>
</feature>
<accession>A0A6J4J497</accession>
<organism evidence="2">
    <name type="scientific">uncultured Acetobacteraceae bacterium</name>
    <dbReference type="NCBI Taxonomy" id="169975"/>
    <lineage>
        <taxon>Bacteria</taxon>
        <taxon>Pseudomonadati</taxon>
        <taxon>Pseudomonadota</taxon>
        <taxon>Alphaproteobacteria</taxon>
        <taxon>Acetobacterales</taxon>
        <taxon>Acetobacteraceae</taxon>
        <taxon>environmental samples</taxon>
    </lineage>
</organism>
<reference evidence="2" key="1">
    <citation type="submission" date="2020-02" db="EMBL/GenBank/DDBJ databases">
        <authorList>
            <person name="Meier V. D."/>
        </authorList>
    </citation>
    <scope>NUCLEOTIDE SEQUENCE</scope>
    <source>
        <strain evidence="2">AVDCRST_MAG08</strain>
    </source>
</reference>
<feature type="compositionally biased region" description="Basic residues" evidence="1">
    <location>
        <begin position="38"/>
        <end position="48"/>
    </location>
</feature>
<protein>
    <submittedName>
        <fullName evidence="2">Glutamate-1-semialdehyde 2,1-aminomutase</fullName>
        <ecNumber evidence="2">5.4.3.8</ecNumber>
    </submittedName>
</protein>
<evidence type="ECO:0000313" key="2">
    <source>
        <dbReference type="EMBL" id="CAA9269052.1"/>
    </source>
</evidence>
<feature type="compositionally biased region" description="Basic residues" evidence="1">
    <location>
        <begin position="342"/>
        <end position="353"/>
    </location>
</feature>
<gene>
    <name evidence="2" type="ORF">AVDCRST_MAG08-3095</name>
</gene>
<name>A0A6J4J497_9PROT</name>
<sequence length="435" mass="48025">VGHPPERHAGRGPRRGARGLRFAQPVELGRARGGRGQPARRQHAHRAVPRPLPAADGARRGVPPVGRGRARVRGPAGRVHGGPLRPFASRDPGGAGPGARRRVEHGRPRRDGGPAGAPDLRALPFHRPCALHQFGHGSEPARHRHGRGRDGPAQGDGVRGRLPRRRPVLRGRRQPGERAARLGAGALQRRARHAGAGRAARRRPRLHPGGADGGLWRLHPRRARLPASPARRRRPHRRRPHLRRGDDQPHVGGRPTGAARHHAGHDDARQVHRRRHELRRLRRQALADGAVRPAPRRRPAPRWHLQQQRADHACRRRRAGGGVHGGGGGPAVQPRRGPARPPQRRRARRRRAMVRPGQPHDAALRARPRAPPGRRRSLRPAPARTAVPRHAGARLLSRAPRHGRAQPGGRRGRAGRLRRRLRRLVGRARPRAGRV</sequence>
<feature type="non-terminal residue" evidence="2">
    <location>
        <position position="1"/>
    </location>
</feature>
<feature type="compositionally biased region" description="Basic residues" evidence="1">
    <location>
        <begin position="399"/>
        <end position="419"/>
    </location>
</feature>
<feature type="compositionally biased region" description="Basic residues" evidence="1">
    <location>
        <begin position="161"/>
        <end position="173"/>
    </location>
</feature>
<proteinExistence type="predicted"/>
<feature type="compositionally biased region" description="Gly residues" evidence="1">
    <location>
        <begin position="320"/>
        <end position="330"/>
    </location>
</feature>
<dbReference type="EMBL" id="CADCTG010000230">
    <property type="protein sequence ID" value="CAA9269052.1"/>
    <property type="molecule type" value="Genomic_DNA"/>
</dbReference>
<dbReference type="EC" id="5.4.3.8" evidence="2"/>
<evidence type="ECO:0000256" key="1">
    <source>
        <dbReference type="SAM" id="MobiDB-lite"/>
    </source>
</evidence>
<keyword evidence="2" id="KW-0413">Isomerase</keyword>
<feature type="compositionally biased region" description="Basic residues" evidence="1">
    <location>
        <begin position="218"/>
        <end position="242"/>
    </location>
</feature>